<dbReference type="Proteomes" id="UP001429354">
    <property type="component" value="Unassembled WGS sequence"/>
</dbReference>
<dbReference type="PANTHER" id="PTHR43143">
    <property type="entry name" value="METALLOPHOSPHOESTERASE, CALCINEURIN SUPERFAMILY"/>
    <property type="match status" value="1"/>
</dbReference>
<keyword evidence="6" id="KW-1185">Reference proteome</keyword>
<dbReference type="SUPFAM" id="SSF56300">
    <property type="entry name" value="Metallo-dependent phosphatases"/>
    <property type="match status" value="1"/>
</dbReference>
<evidence type="ECO:0000256" key="1">
    <source>
        <dbReference type="SAM" id="SignalP"/>
    </source>
</evidence>
<evidence type="ECO:0000313" key="6">
    <source>
        <dbReference type="Proteomes" id="UP001429354"/>
    </source>
</evidence>
<dbReference type="Pfam" id="PF16370">
    <property type="entry name" value="MetallophosC"/>
    <property type="match status" value="1"/>
</dbReference>
<sequence>MSRLLLAVLFSTAAVSAQALPPPCNSGLVWADSNGNRVVDRGEKPLAGIKVSDGVELVRTDGDGRYLMPVVDGRTVFVIKPPGYDLPQRGDGLPDFWTHIRIAPGPILKYGGIPASFPSCRNFGLVPRKQQAGHGKTLEILVFSDTQAKSTTDIDYYRRDIVGPLAGKRNARFGITLGDVVNDDLSLYPALNQVTRLLQLPWLHVAGNHDLDFDAARDEDSLLTFRNSYGPDTFAWEEPQAVFIGLDDVVYQPGQKPTYVGGLREDQFAFLQTYLPTVPRDRLLVLGVHIPLFDAKPGVETFRHADRARLFKLLQEFPNVLLLSGHGHTQQHVYHGGDSGWHGTKPLHEYNVGAVCGAFWSGAKDAAGIPDAGMSDGTPNGYASLSVRPGGSYSLAWHPARDAEETLALYAPKVLRQGAYPAWGVYANVFMGQADTRVEYRVDAADWRPMARVHQPDPRLLAENLRDDQAENLRGYDRSPEATVSTHLWRGALPTDLAVGGHEIEVRFFDQQGGVQSARTRYRLETAPP</sequence>
<dbReference type="Pfam" id="PF00149">
    <property type="entry name" value="Metallophos"/>
    <property type="match status" value="1"/>
</dbReference>
<feature type="domain" description="Calcineurin-like phosphoesterase N-terminal" evidence="4">
    <location>
        <begin position="39"/>
        <end position="101"/>
    </location>
</feature>
<name>A0ABX0A7U0_9GAMM</name>
<feature type="domain" description="Calcineurin-like phosphoesterase" evidence="2">
    <location>
        <begin position="140"/>
        <end position="329"/>
    </location>
</feature>
<dbReference type="InterPro" id="IPR032288">
    <property type="entry name" value="Metallophos_C"/>
</dbReference>
<dbReference type="InterPro" id="IPR051918">
    <property type="entry name" value="STPP_CPPED1"/>
</dbReference>
<dbReference type="Gene3D" id="3.60.21.10">
    <property type="match status" value="1"/>
</dbReference>
<dbReference type="Pfam" id="PF16371">
    <property type="entry name" value="MetallophosN"/>
    <property type="match status" value="1"/>
</dbReference>
<dbReference type="InterPro" id="IPR004843">
    <property type="entry name" value="Calcineurin-like_PHP"/>
</dbReference>
<keyword evidence="1" id="KW-0732">Signal</keyword>
<proteinExistence type="predicted"/>
<reference evidence="5 6" key="1">
    <citation type="submission" date="2018-07" db="EMBL/GenBank/DDBJ databases">
        <title>Whole genome Sequencing of Pseudoxanthomonas gei KCTC 32298 (T).</title>
        <authorList>
            <person name="Kumar S."/>
            <person name="Bansal K."/>
            <person name="Kaur A."/>
            <person name="Patil P."/>
            <person name="Sharma S."/>
            <person name="Patil P.B."/>
        </authorList>
    </citation>
    <scope>NUCLEOTIDE SEQUENCE [LARGE SCALE GENOMIC DNA]</scope>
    <source>
        <strain evidence="5 6">KCTC 32298</strain>
    </source>
</reference>
<accession>A0ABX0A7U0</accession>
<dbReference type="RefSeq" id="WP_162348142.1">
    <property type="nucleotide sequence ID" value="NZ_QOVG01000001.1"/>
</dbReference>
<organism evidence="5 6">
    <name type="scientific">Pseudoxanthomonas gei</name>
    <dbReference type="NCBI Taxonomy" id="1383030"/>
    <lineage>
        <taxon>Bacteria</taxon>
        <taxon>Pseudomonadati</taxon>
        <taxon>Pseudomonadota</taxon>
        <taxon>Gammaproteobacteria</taxon>
        <taxon>Lysobacterales</taxon>
        <taxon>Lysobacteraceae</taxon>
        <taxon>Pseudoxanthomonas</taxon>
    </lineage>
</organism>
<feature type="domain" description="Calcineurin-like phosphoesterase C-terminal" evidence="3">
    <location>
        <begin position="349"/>
        <end position="513"/>
    </location>
</feature>
<comment type="caution">
    <text evidence="5">The sequence shown here is derived from an EMBL/GenBank/DDBJ whole genome shotgun (WGS) entry which is preliminary data.</text>
</comment>
<evidence type="ECO:0000313" key="5">
    <source>
        <dbReference type="EMBL" id="NDK37594.1"/>
    </source>
</evidence>
<dbReference type="InterPro" id="IPR029052">
    <property type="entry name" value="Metallo-depent_PP-like"/>
</dbReference>
<gene>
    <name evidence="5" type="ORF">DT603_01875</name>
</gene>
<feature type="signal peptide" evidence="1">
    <location>
        <begin position="1"/>
        <end position="19"/>
    </location>
</feature>
<dbReference type="EMBL" id="QOVG01000001">
    <property type="protein sequence ID" value="NDK37594.1"/>
    <property type="molecule type" value="Genomic_DNA"/>
</dbReference>
<dbReference type="PANTHER" id="PTHR43143:SF6">
    <property type="entry name" value="BLL3016 PROTEIN"/>
    <property type="match status" value="1"/>
</dbReference>
<evidence type="ECO:0000259" key="3">
    <source>
        <dbReference type="Pfam" id="PF16370"/>
    </source>
</evidence>
<evidence type="ECO:0000259" key="2">
    <source>
        <dbReference type="Pfam" id="PF00149"/>
    </source>
</evidence>
<dbReference type="Gene3D" id="2.60.40.10">
    <property type="entry name" value="Immunoglobulins"/>
    <property type="match status" value="1"/>
</dbReference>
<dbReference type="CDD" id="cd00838">
    <property type="entry name" value="MPP_superfamily"/>
    <property type="match status" value="1"/>
</dbReference>
<protein>
    <submittedName>
        <fullName evidence="5">Calcineurin phosphoesterase</fullName>
    </submittedName>
</protein>
<feature type="chain" id="PRO_5046482010" evidence="1">
    <location>
        <begin position="20"/>
        <end position="529"/>
    </location>
</feature>
<evidence type="ECO:0000259" key="4">
    <source>
        <dbReference type="Pfam" id="PF16371"/>
    </source>
</evidence>
<dbReference type="InterPro" id="IPR013783">
    <property type="entry name" value="Ig-like_fold"/>
</dbReference>
<dbReference type="InterPro" id="IPR032285">
    <property type="entry name" value="Metallophos_N"/>
</dbReference>